<evidence type="ECO:0000256" key="4">
    <source>
        <dbReference type="ARBA" id="ARBA00022989"/>
    </source>
</evidence>
<feature type="transmembrane region" description="Helical" evidence="6">
    <location>
        <begin position="280"/>
        <end position="313"/>
    </location>
</feature>
<keyword evidence="3 6" id="KW-0812">Transmembrane</keyword>
<keyword evidence="4 6" id="KW-1133">Transmembrane helix</keyword>
<reference evidence="8" key="1">
    <citation type="journal article" date="2019" name="Int. J. Syst. Evol. Microbiol.">
        <title>The Global Catalogue of Microorganisms (GCM) 10K type strain sequencing project: providing services to taxonomists for standard genome sequencing and annotation.</title>
        <authorList>
            <consortium name="The Broad Institute Genomics Platform"/>
            <consortium name="The Broad Institute Genome Sequencing Center for Infectious Disease"/>
            <person name="Wu L."/>
            <person name="Ma J."/>
        </authorList>
    </citation>
    <scope>NUCLEOTIDE SEQUENCE [LARGE SCALE GENOMIC DNA]</scope>
    <source>
        <strain evidence="8">DFY41</strain>
    </source>
</reference>
<feature type="transmembrane region" description="Helical" evidence="6">
    <location>
        <begin position="248"/>
        <end position="268"/>
    </location>
</feature>
<organism evidence="7 8">
    <name type="scientific">Nocardioides taihuensis</name>
    <dbReference type="NCBI Taxonomy" id="1835606"/>
    <lineage>
        <taxon>Bacteria</taxon>
        <taxon>Bacillati</taxon>
        <taxon>Actinomycetota</taxon>
        <taxon>Actinomycetes</taxon>
        <taxon>Propionibacteriales</taxon>
        <taxon>Nocardioidaceae</taxon>
        <taxon>Nocardioides</taxon>
    </lineage>
</organism>
<feature type="transmembrane region" description="Helical" evidence="6">
    <location>
        <begin position="100"/>
        <end position="123"/>
    </location>
</feature>
<dbReference type="Proteomes" id="UP001596087">
    <property type="component" value="Unassembled WGS sequence"/>
</dbReference>
<dbReference type="Pfam" id="PF07690">
    <property type="entry name" value="MFS_1"/>
    <property type="match status" value="1"/>
</dbReference>
<evidence type="ECO:0000313" key="7">
    <source>
        <dbReference type="EMBL" id="MFC5177823.1"/>
    </source>
</evidence>
<feature type="transmembrane region" description="Helical" evidence="6">
    <location>
        <begin position="144"/>
        <end position="162"/>
    </location>
</feature>
<accession>A0ABW0BKR0</accession>
<dbReference type="RefSeq" id="WP_378591191.1">
    <property type="nucleotide sequence ID" value="NZ_JBHSKD010000018.1"/>
</dbReference>
<keyword evidence="2" id="KW-1003">Cell membrane</keyword>
<feature type="transmembrane region" description="Helical" evidence="6">
    <location>
        <begin position="333"/>
        <end position="356"/>
    </location>
</feature>
<protein>
    <submittedName>
        <fullName evidence="7">MFS transporter</fullName>
    </submittedName>
</protein>
<proteinExistence type="predicted"/>
<keyword evidence="5 6" id="KW-0472">Membrane</keyword>
<feature type="transmembrane region" description="Helical" evidence="6">
    <location>
        <begin position="168"/>
        <end position="190"/>
    </location>
</feature>
<feature type="transmembrane region" description="Helical" evidence="6">
    <location>
        <begin position="211"/>
        <end position="236"/>
    </location>
</feature>
<evidence type="ECO:0000256" key="6">
    <source>
        <dbReference type="SAM" id="Phobius"/>
    </source>
</evidence>
<evidence type="ECO:0000256" key="5">
    <source>
        <dbReference type="ARBA" id="ARBA00023136"/>
    </source>
</evidence>
<feature type="transmembrane region" description="Helical" evidence="6">
    <location>
        <begin position="363"/>
        <end position="381"/>
    </location>
</feature>
<dbReference type="InterPro" id="IPR036259">
    <property type="entry name" value="MFS_trans_sf"/>
</dbReference>
<dbReference type="InterPro" id="IPR011701">
    <property type="entry name" value="MFS"/>
</dbReference>
<dbReference type="PANTHER" id="PTHR23513">
    <property type="entry name" value="INTEGRAL MEMBRANE EFFLUX PROTEIN-RELATED"/>
    <property type="match status" value="1"/>
</dbReference>
<name>A0ABW0BKR0_9ACTN</name>
<dbReference type="PANTHER" id="PTHR23513:SF6">
    <property type="entry name" value="MAJOR FACILITATOR SUPERFAMILY ASSOCIATED DOMAIN-CONTAINING PROTEIN"/>
    <property type="match status" value="1"/>
</dbReference>
<feature type="transmembrane region" description="Helical" evidence="6">
    <location>
        <begin position="75"/>
        <end position="94"/>
    </location>
</feature>
<comment type="subcellular location">
    <subcellularLocation>
        <location evidence="1">Cell membrane</location>
        <topology evidence="1">Multi-pass membrane protein</topology>
    </subcellularLocation>
</comment>
<evidence type="ECO:0000256" key="3">
    <source>
        <dbReference type="ARBA" id="ARBA00022692"/>
    </source>
</evidence>
<gene>
    <name evidence="7" type="ORF">ACFPGP_14165</name>
</gene>
<keyword evidence="8" id="KW-1185">Reference proteome</keyword>
<sequence length="409" mass="41616">MSAPAVRRHLASYALASVALSLPWPLLLLLTWERYGDAPHGALVVGAVGAARMVPYVLLSWLVGSLGDRVRRERLLAATLVLRLACLAVVALGVASGHLLAAVVAAALAIACGTPAYPAVAAAMPQLAGAGSRRATEALVTTEVAAWVVGPALGGLMLTPWGRPWAPTLAVALTLLAIAAAWGVPLPGPATDRRTREAVTGMVRTVRTTPVVVAALACGGLVNVVVTATAVLLLPLTQHAWGQSASGFGVATACLGFGALGAPLLWWVRGPAGSRGRWGLALLGALLAWVALSPLPAAALPVLAVVGALAVMVECAVTETLQAEVPDEHRAGVLGVADTVMVAGAMVGSFVAPLLAARLGSRGALLVAGAGCLVVLLPVVLRSVARRRVELADETSSHPRQARPTLERV</sequence>
<feature type="transmembrane region" description="Helical" evidence="6">
    <location>
        <begin position="12"/>
        <end position="30"/>
    </location>
</feature>
<evidence type="ECO:0000256" key="2">
    <source>
        <dbReference type="ARBA" id="ARBA00022475"/>
    </source>
</evidence>
<dbReference type="EMBL" id="JBHSKD010000018">
    <property type="protein sequence ID" value="MFC5177823.1"/>
    <property type="molecule type" value="Genomic_DNA"/>
</dbReference>
<evidence type="ECO:0000256" key="1">
    <source>
        <dbReference type="ARBA" id="ARBA00004651"/>
    </source>
</evidence>
<evidence type="ECO:0000313" key="8">
    <source>
        <dbReference type="Proteomes" id="UP001596087"/>
    </source>
</evidence>
<comment type="caution">
    <text evidence="7">The sequence shown here is derived from an EMBL/GenBank/DDBJ whole genome shotgun (WGS) entry which is preliminary data.</text>
</comment>
<dbReference type="Gene3D" id="1.20.1250.20">
    <property type="entry name" value="MFS general substrate transporter like domains"/>
    <property type="match status" value="1"/>
</dbReference>
<dbReference type="SUPFAM" id="SSF103473">
    <property type="entry name" value="MFS general substrate transporter"/>
    <property type="match status" value="1"/>
</dbReference>
<feature type="transmembrane region" description="Helical" evidence="6">
    <location>
        <begin position="42"/>
        <end position="63"/>
    </location>
</feature>